<dbReference type="InterPro" id="IPR041677">
    <property type="entry name" value="DNA2/NAM7_AAA_11"/>
</dbReference>
<dbReference type="SUPFAM" id="SSF56112">
    <property type="entry name" value="Protein kinase-like (PK-like)"/>
    <property type="match status" value="1"/>
</dbReference>
<evidence type="ECO:0000313" key="5">
    <source>
        <dbReference type="EMBL" id="QDV73849.1"/>
    </source>
</evidence>
<sequence length="1716" mass="191601">MSEFTQFLNERLDAGGFSTEDALASFLPLAREVAETHAGGWVAPLCGVNDLRVDGVRLWFEESKRRRPTAGEGLERVERSGRAVFEVVAEQRVSTSVDDGVTQVLDLAVDDGEGPVTRPVYLPAYEAWEHRLGRHDPLTDVFSLGMLLASLACGLDLAEKESLERFVASRKNLFALASGLHPVVARVIVRMTELDRRRRPSDLASLVGALENYRDQEIDFDYDLAATDGFAERPKQDKRTVVLTKLRERLFELSRRNRLLHFQPTMQSVNLTHASVPLAFNVESIRPDQVLTWSSQFERDVSKGATVSLNKYLNFSEVLYLPSQLERLIAEARRDRAEFGFVQLRLVVCFLHWANLKEKPVEQYESPLVLVPVELKKKKGIRDTYSLEPIGTEAEVNPVVRHQFKQLYDIDLPETIDLAEARLDDFYEDLKRRVEASQAAVSLGKVDRPRIQLIHERAKRKLDQYRKKARLAGRGVSKFLDLDYSYDAANYHPLGVKLFSAMVKPPATHLRTIVEESPRPRTFAVPDSTPSAEKERQTYVLQSGAEASPYDWTFDLCSVTLANFRYRRMSLVRDYEALLATDDENPAFEAVFSLVPRPRSSKPTDPRPLGDRFDVVPCDPTQAMAIADAAGGKSYIIQGPPGTGKSQTITNLIADFVARGKRVLFVCEKRAAIDVVYARLKQVGLDDLCCLIHDSQADKKAFVMGLKQTYERFALAGGADAGGKNRRDATLAAVHDNLAPLERFDRVMQSTPDRIGLTVRRLIDRCVEMRGLAPPLDLLAAERLPTYAEWSQNSAVIGRFVNNLRYVGGGAVLATHPLRLLSGKLADEERPLDRLLQAVAAAEPCLERAEAELQRCGVPREQWEGVRQAGLLTDYSVRLTPLSEVGAQCVMDPVHERSLAYQEVAKRLAQAKAALAAKESANANWTDRLSTDETDVALDQAKTLEKALLPWLRPGWWRLRGVLKKCYDFKAHKVRPTWSRVLTQLKEEHDARQVYDRSLAETGDALGVAPGRAADLSATVQQVAEWLLRQPPWLQKLHAAVLRNPRGGEIIARVNKAAAPFASALAELDGVAEGLTEMTLSELRHSLRFAAENAGVVPDFLKALRDLEAVPPSMRGVLRELPHPVAEIEAAVAERSLADALRLDREAERFNAAALRGHASEIESHFDRWLGENAREVCSRVQRRFLDNLAISETSAANLTSEQKEFKKVYTRGRRELEHEFGKQMRYKPIRELVSGESGEVVNDLKPVWLMSPLSVSDTLPLDGGRFDVVIFDEASQVTLEEAAPALCRAPQTIVVGDEMQLPPTDFFSAKQSAGEDDETLVESDGELVRYDLDSGSFLSHVAKNLPSTMLGWHYRSRSESLISFSNWAFYDGRLLTVPEESLPGTQRTPIVASTATDGRAGAGEILRRPVSFHSVPYATYDKSRNRGEAEYIAEMVRGLIGDQSPTIGIVAFSEAQQDEIEQALNRLAEEDNEFAKRLEAEYEREEGGQYVGLLVKNLENIQGDERDLIILSVCYGRPLAGKMRMNFGPINKSGGEKRLNVAFSRAKRHMALVSSIASAEVTNDYNDGANCLKNYLRYAEAASVGDVETAKRILGGLSRWRDDSSSESAGDGAVASRLAEELRERGYRVDLSVGQSHFRCDLAVACEGDEGYRLGVLIDSDAYYEQSDLIERDMMRPRLLRAFGWRISQVLAKDYFEKPGEVVAELVRELTEARK</sequence>
<dbReference type="InterPro" id="IPR047187">
    <property type="entry name" value="SF1_C_Upf1"/>
</dbReference>
<evidence type="ECO:0000313" key="6">
    <source>
        <dbReference type="Proteomes" id="UP000316426"/>
    </source>
</evidence>
<dbReference type="InterPro" id="IPR011009">
    <property type="entry name" value="Kinase-like_dom_sf"/>
</dbReference>
<dbReference type="PANTHER" id="PTHR10887">
    <property type="entry name" value="DNA2/NAM7 HELICASE FAMILY"/>
    <property type="match status" value="1"/>
</dbReference>
<dbReference type="Pfam" id="PF13086">
    <property type="entry name" value="AAA_11"/>
    <property type="match status" value="2"/>
</dbReference>
<dbReference type="EMBL" id="CP036349">
    <property type="protein sequence ID" value="QDV73849.1"/>
    <property type="molecule type" value="Genomic_DNA"/>
</dbReference>
<gene>
    <name evidence="5" type="primary">recD_1</name>
    <name evidence="5" type="ORF">Spa11_20480</name>
</gene>
<dbReference type="CDD" id="cd18808">
    <property type="entry name" value="SF1_C_Upf1"/>
    <property type="match status" value="1"/>
</dbReference>
<dbReference type="InterPro" id="IPR027417">
    <property type="entry name" value="P-loop_NTPase"/>
</dbReference>
<dbReference type="Pfam" id="PF18741">
    <property type="entry name" value="MTES_1575"/>
    <property type="match status" value="1"/>
</dbReference>
<evidence type="ECO:0000256" key="1">
    <source>
        <dbReference type="SAM" id="Coils"/>
    </source>
</evidence>
<feature type="coiled-coil region" evidence="1">
    <location>
        <begin position="1451"/>
        <end position="1486"/>
    </location>
</feature>
<evidence type="ECO:0000259" key="4">
    <source>
        <dbReference type="Pfam" id="PF18741"/>
    </source>
</evidence>
<keyword evidence="5" id="KW-0378">Hydrolase</keyword>
<organism evidence="5 6">
    <name type="scientific">Botrimarina mediterranea</name>
    <dbReference type="NCBI Taxonomy" id="2528022"/>
    <lineage>
        <taxon>Bacteria</taxon>
        <taxon>Pseudomonadati</taxon>
        <taxon>Planctomycetota</taxon>
        <taxon>Planctomycetia</taxon>
        <taxon>Pirellulales</taxon>
        <taxon>Lacipirellulaceae</taxon>
        <taxon>Botrimarina</taxon>
    </lineage>
</organism>
<name>A0A518K7T0_9BACT</name>
<dbReference type="Proteomes" id="UP000316426">
    <property type="component" value="Chromosome"/>
</dbReference>
<evidence type="ECO:0000259" key="3">
    <source>
        <dbReference type="Pfam" id="PF13087"/>
    </source>
</evidence>
<dbReference type="SUPFAM" id="SSF52540">
    <property type="entry name" value="P-loop containing nucleoside triphosphate hydrolases"/>
    <property type="match status" value="1"/>
</dbReference>
<dbReference type="InterPro" id="IPR041679">
    <property type="entry name" value="DNA2/NAM7-like_C"/>
</dbReference>
<protein>
    <submittedName>
        <fullName evidence="5">RecBCD enzyme subunit RecD</fullName>
        <ecNumber evidence="5">3.1.11.5</ecNumber>
    </submittedName>
</protein>
<dbReference type="Pfam" id="PF13087">
    <property type="entry name" value="AAA_12"/>
    <property type="match status" value="1"/>
</dbReference>
<dbReference type="InterPro" id="IPR025103">
    <property type="entry name" value="DUF4011"/>
</dbReference>
<feature type="domain" description="DNA2/NAM7 helicase helicase" evidence="2">
    <location>
        <begin position="619"/>
        <end position="682"/>
    </location>
</feature>
<feature type="domain" description="DNA2/NAM7 helicase-like C-terminal" evidence="3">
    <location>
        <begin position="1342"/>
        <end position="1556"/>
    </location>
</feature>
<dbReference type="InterPro" id="IPR011335">
    <property type="entry name" value="Restrct_endonuc-II-like"/>
</dbReference>
<dbReference type="Gene3D" id="3.40.50.300">
    <property type="entry name" value="P-loop containing nucleotide triphosphate hydrolases"/>
    <property type="match status" value="3"/>
</dbReference>
<dbReference type="Pfam" id="PF13195">
    <property type="entry name" value="DUF4011"/>
    <property type="match status" value="1"/>
</dbReference>
<dbReference type="PANTHER" id="PTHR10887:SF495">
    <property type="entry name" value="HELICASE SENATAXIN ISOFORM X1-RELATED"/>
    <property type="match status" value="1"/>
</dbReference>
<feature type="coiled-coil region" evidence="1">
    <location>
        <begin position="901"/>
        <end position="928"/>
    </location>
</feature>
<keyword evidence="6" id="KW-1185">Reference proteome</keyword>
<dbReference type="InterPro" id="IPR049468">
    <property type="entry name" value="Restrct_endonuc-II-like_dom"/>
</dbReference>
<dbReference type="SUPFAM" id="SSF52980">
    <property type="entry name" value="Restriction endonuclease-like"/>
    <property type="match status" value="1"/>
</dbReference>
<dbReference type="EC" id="3.1.11.5" evidence="5"/>
<dbReference type="Gene3D" id="1.10.510.10">
    <property type="entry name" value="Transferase(Phosphotransferase) domain 1"/>
    <property type="match status" value="1"/>
</dbReference>
<keyword evidence="1" id="KW-0175">Coiled coil</keyword>
<reference evidence="5 6" key="1">
    <citation type="submission" date="2019-02" db="EMBL/GenBank/DDBJ databases">
        <title>Deep-cultivation of Planctomycetes and their phenomic and genomic characterization uncovers novel biology.</title>
        <authorList>
            <person name="Wiegand S."/>
            <person name="Jogler M."/>
            <person name="Boedeker C."/>
            <person name="Pinto D."/>
            <person name="Vollmers J."/>
            <person name="Rivas-Marin E."/>
            <person name="Kohn T."/>
            <person name="Peeters S.H."/>
            <person name="Heuer A."/>
            <person name="Rast P."/>
            <person name="Oberbeckmann S."/>
            <person name="Bunk B."/>
            <person name="Jeske O."/>
            <person name="Meyerdierks A."/>
            <person name="Storesund J.E."/>
            <person name="Kallscheuer N."/>
            <person name="Luecker S."/>
            <person name="Lage O.M."/>
            <person name="Pohl T."/>
            <person name="Merkel B.J."/>
            <person name="Hornburger P."/>
            <person name="Mueller R.-W."/>
            <person name="Bruemmer F."/>
            <person name="Labrenz M."/>
            <person name="Spormann A.M."/>
            <person name="Op den Camp H."/>
            <person name="Overmann J."/>
            <person name="Amann R."/>
            <person name="Jetten M.S.M."/>
            <person name="Mascher T."/>
            <person name="Medema M.H."/>
            <person name="Devos D.P."/>
            <person name="Kaster A.-K."/>
            <person name="Ovreas L."/>
            <person name="Rohde M."/>
            <person name="Galperin M.Y."/>
            <person name="Jogler C."/>
        </authorList>
    </citation>
    <scope>NUCLEOTIDE SEQUENCE [LARGE SCALE GENOMIC DNA]</scope>
    <source>
        <strain evidence="5 6">Spa11</strain>
    </source>
</reference>
<feature type="domain" description="Restriction endonuclease type II-like" evidence="4">
    <location>
        <begin position="1618"/>
        <end position="1711"/>
    </location>
</feature>
<dbReference type="GO" id="GO:0004386">
    <property type="term" value="F:helicase activity"/>
    <property type="evidence" value="ECO:0007669"/>
    <property type="project" value="InterPro"/>
</dbReference>
<evidence type="ECO:0000259" key="2">
    <source>
        <dbReference type="Pfam" id="PF13086"/>
    </source>
</evidence>
<dbReference type="KEGG" id="bmei:Spa11_20480"/>
<proteinExistence type="predicted"/>
<dbReference type="RefSeq" id="WP_145111546.1">
    <property type="nucleotide sequence ID" value="NZ_CP036349.1"/>
</dbReference>
<feature type="domain" description="DNA2/NAM7 helicase helicase" evidence="2">
    <location>
        <begin position="1164"/>
        <end position="1305"/>
    </location>
</feature>
<dbReference type="GO" id="GO:0008854">
    <property type="term" value="F:exodeoxyribonuclease V activity"/>
    <property type="evidence" value="ECO:0007669"/>
    <property type="project" value="UniProtKB-EC"/>
</dbReference>
<dbReference type="InterPro" id="IPR045055">
    <property type="entry name" value="DNA2/NAM7-like"/>
</dbReference>
<accession>A0A518K7T0</accession>